<protein>
    <recommendedName>
        <fullName evidence="4">TIR domain-containing protein</fullName>
    </recommendedName>
</protein>
<dbReference type="GO" id="GO:0006952">
    <property type="term" value="P:defense response"/>
    <property type="evidence" value="ECO:0007669"/>
    <property type="project" value="UniProtKB-KW"/>
</dbReference>
<keyword evidence="1" id="KW-0433">Leucine-rich repeat</keyword>
<comment type="caution">
    <text evidence="5">The sequence shown here is derived from an EMBL/GenBank/DDBJ whole genome shotgun (WGS) entry which is preliminary data.</text>
</comment>
<dbReference type="EMBL" id="JBJKBG010000004">
    <property type="protein sequence ID" value="KAL3742324.1"/>
    <property type="molecule type" value="Genomic_DNA"/>
</dbReference>
<dbReference type="SUPFAM" id="SSF52540">
    <property type="entry name" value="P-loop containing nucleoside triphosphate hydrolases"/>
    <property type="match status" value="1"/>
</dbReference>
<organism evidence="5 6">
    <name type="scientific">Eucalyptus globulus</name>
    <name type="common">Tasmanian blue gum</name>
    <dbReference type="NCBI Taxonomy" id="34317"/>
    <lineage>
        <taxon>Eukaryota</taxon>
        <taxon>Viridiplantae</taxon>
        <taxon>Streptophyta</taxon>
        <taxon>Embryophyta</taxon>
        <taxon>Tracheophyta</taxon>
        <taxon>Spermatophyta</taxon>
        <taxon>Magnoliopsida</taxon>
        <taxon>eudicotyledons</taxon>
        <taxon>Gunneridae</taxon>
        <taxon>Pentapetalae</taxon>
        <taxon>rosids</taxon>
        <taxon>malvids</taxon>
        <taxon>Myrtales</taxon>
        <taxon>Myrtaceae</taxon>
        <taxon>Myrtoideae</taxon>
        <taxon>Eucalypteae</taxon>
        <taxon>Eucalyptus</taxon>
    </lineage>
</organism>
<dbReference type="InterPro" id="IPR027417">
    <property type="entry name" value="P-loop_NTPase"/>
</dbReference>
<dbReference type="Pfam" id="PF23282">
    <property type="entry name" value="WHD_ROQ1"/>
    <property type="match status" value="1"/>
</dbReference>
<evidence type="ECO:0000259" key="4">
    <source>
        <dbReference type="PROSITE" id="PS50104"/>
    </source>
</evidence>
<reference evidence="5 6" key="1">
    <citation type="submission" date="2024-11" db="EMBL/GenBank/DDBJ databases">
        <title>Chromosome-level genome assembly of Eucalyptus globulus Labill. provides insights into its genome evolution.</title>
        <authorList>
            <person name="Li X."/>
        </authorList>
    </citation>
    <scope>NUCLEOTIDE SEQUENCE [LARGE SCALE GENOMIC DNA]</scope>
    <source>
        <strain evidence="5">CL2024</strain>
        <tissue evidence="5">Fresh tender leaves</tissue>
    </source>
</reference>
<evidence type="ECO:0000256" key="3">
    <source>
        <dbReference type="ARBA" id="ARBA00022821"/>
    </source>
</evidence>
<dbReference type="SUPFAM" id="SSF52058">
    <property type="entry name" value="L domain-like"/>
    <property type="match status" value="3"/>
</dbReference>
<dbReference type="EMBL" id="JBJKBG010000004">
    <property type="protein sequence ID" value="KAL3742325.1"/>
    <property type="molecule type" value="Genomic_DNA"/>
</dbReference>
<keyword evidence="2" id="KW-0677">Repeat</keyword>
<evidence type="ECO:0000313" key="6">
    <source>
        <dbReference type="Proteomes" id="UP001634007"/>
    </source>
</evidence>
<dbReference type="Gene3D" id="3.40.50.10140">
    <property type="entry name" value="Toll/interleukin-1 receptor homology (TIR) domain"/>
    <property type="match status" value="1"/>
</dbReference>
<dbReference type="EMBL" id="JBJKBG010000004">
    <property type="protein sequence ID" value="KAL3742326.1"/>
    <property type="molecule type" value="Genomic_DNA"/>
</dbReference>
<dbReference type="InterPro" id="IPR042197">
    <property type="entry name" value="Apaf_helical"/>
</dbReference>
<dbReference type="InterPro" id="IPR000157">
    <property type="entry name" value="TIR_dom"/>
</dbReference>
<dbReference type="PANTHER" id="PTHR11017">
    <property type="entry name" value="LEUCINE-RICH REPEAT-CONTAINING PROTEIN"/>
    <property type="match status" value="1"/>
</dbReference>
<evidence type="ECO:0000256" key="2">
    <source>
        <dbReference type="ARBA" id="ARBA00022737"/>
    </source>
</evidence>
<dbReference type="PANTHER" id="PTHR11017:SF570">
    <property type="entry name" value="DISEASE RESISTANCE PROTEIN (TIR-NBS CLASS)-RELATED"/>
    <property type="match status" value="1"/>
</dbReference>
<dbReference type="AlphaFoldDB" id="A0ABD3KR93"/>
<accession>A0ABD3KR93</accession>
<dbReference type="EMBL" id="JBJKBG010000004">
    <property type="protein sequence ID" value="KAL3742327.1"/>
    <property type="molecule type" value="Genomic_DNA"/>
</dbReference>
<keyword evidence="3" id="KW-0611">Plant defense</keyword>
<dbReference type="InterPro" id="IPR035897">
    <property type="entry name" value="Toll_tir_struct_dom_sf"/>
</dbReference>
<dbReference type="InterPro" id="IPR002182">
    <property type="entry name" value="NB-ARC"/>
</dbReference>
<dbReference type="SUPFAM" id="SSF46785">
    <property type="entry name" value="Winged helix' DNA-binding domain"/>
    <property type="match status" value="1"/>
</dbReference>
<dbReference type="InterPro" id="IPR036390">
    <property type="entry name" value="WH_DNA-bd_sf"/>
</dbReference>
<dbReference type="SUPFAM" id="SSF52200">
    <property type="entry name" value="Toll/Interleukin receptor TIR domain"/>
    <property type="match status" value="1"/>
</dbReference>
<dbReference type="Pfam" id="PF00931">
    <property type="entry name" value="NB-ARC"/>
    <property type="match status" value="1"/>
</dbReference>
<gene>
    <name evidence="5" type="ORF">ACJRO7_017753</name>
</gene>
<dbReference type="Gene3D" id="3.40.50.300">
    <property type="entry name" value="P-loop containing nucleotide triphosphate hydrolases"/>
    <property type="match status" value="1"/>
</dbReference>
<dbReference type="Pfam" id="PF01582">
    <property type="entry name" value="TIR"/>
    <property type="match status" value="1"/>
</dbReference>
<dbReference type="InterPro" id="IPR058192">
    <property type="entry name" value="WHD_ROQ1-like"/>
</dbReference>
<dbReference type="Gene3D" id="1.10.8.430">
    <property type="entry name" value="Helical domain of apoptotic protease-activating factors"/>
    <property type="match status" value="1"/>
</dbReference>
<keyword evidence="6" id="KW-1185">Reference proteome</keyword>
<dbReference type="Proteomes" id="UP001634007">
    <property type="component" value="Unassembled WGS sequence"/>
</dbReference>
<dbReference type="EMBL" id="JBJKBG010000004">
    <property type="protein sequence ID" value="KAL3742328.1"/>
    <property type="molecule type" value="Genomic_DNA"/>
</dbReference>
<dbReference type="Gene3D" id="3.80.10.10">
    <property type="entry name" value="Ribonuclease Inhibitor"/>
    <property type="match status" value="3"/>
</dbReference>
<dbReference type="PRINTS" id="PR00364">
    <property type="entry name" value="DISEASERSIST"/>
</dbReference>
<name>A0ABD3KR93_EUCGL</name>
<dbReference type="InterPro" id="IPR032675">
    <property type="entry name" value="LRR_dom_sf"/>
</dbReference>
<dbReference type="EMBL" id="JBJKBG010000004">
    <property type="protein sequence ID" value="KAL3742323.1"/>
    <property type="molecule type" value="Genomic_DNA"/>
</dbReference>
<sequence length="1200" mass="137016">MDSSDVGTSLGSEYQVFLSFRGPDTRAGFTDFLYHSLTDAGICVFRDDEELRVGERIDGSLQRVIDNSRIYMPIFSQNYASSQWCLREIAQIVANTSKSEGNKEILPIFFNVEPDDIKLKTPLYRDAIQNLESEKNLSNEQVDAWREALMKVGAIKGWEVKKYKGQGELIKLVVEKVVEKLKTKHRLLTEHLVGIDDRVVAVSKLLDIDSGGVRLVQIHGMGGIGKTTLAKVVFNENSFHFGKCCCFLEDVREKSTRTDGLVELQKKLLSEIGVHAGTRSIDEIDYGMKRIGEALRNKKVFIVLDDVDSSEQVEKLVGQSTLHYGSRVLITTRDKHVLQIKRVKYLILDYEMEVMSTDHALELFSRHAFNRDSPSDDYRDLSKEIISSTGRLPLALEVVGSLLYNTTQERWKKKLKKLKKAPHNDVFGKLKISYDALSFEQQQIFLDIACFFIGMDKTNAIYVWEDCGLLRDDEVDVLNSRCLIKITEDNKFWMHDQLRDLGREIVRNENPKNPGKRSRLWIYGEILDTITTKEIKRNVQALDLDLSNSYHKDVIESEEIGRFEQLRYLKLNWGTFVGNLANCLTELRWIYWSSPSLVSKPTNMHLKNVVILEFVSNYFMDDSMLQSFVEMVGKLKVLTLKMCNNIVRTANFSGCLNVERLTFTSCYNLRKIDGSIGKLKRLTDLKIDGCFCLEDFPEEIGDLSNLRHFSLLECQVKKVPDSLWNLKSLREVHFISLFNPFYLAFAWELPSAIGMLQKLEVLQVNNYNLKGQLPSDVGSLPFLRILDLSCTLVSEVPETLHMLPCLKRLELRECNQIQELPVLPTSLTHLLVSSTSLRVIPHLSNLSNLVELDLNDWGGGGDKLCTDQLWWIGRLSKLTKLSFGLHNLPVPTELASLPLLKQLDLFGFDLQNFPQLPLSLQKLRLDNFNPIVSLSTNMINLSCLELYRSPMQEFQLNGLPLPNIRELCVERCESLERFWLSSMRKLKDVRVSSCEKLVEIQFSWLESLEELSIHRCKSFETLAHVGEARHDNSEPATELISCEGRLILPLGFLNKLQSFGLRGCAKKILDIQIVGASESLDSFALYHCPNVRSLGGLSNLKNLGLLCIAFNERLRVVTGLDELEFLIYLRVNTCGSLERLIDVSSTKMPNDCYIHISGCGKDFLGYLESYKHHTEQELKRRRICWGEDLSLGRSGSPRYE</sequence>
<dbReference type="SMART" id="SM00255">
    <property type="entry name" value="TIR"/>
    <property type="match status" value="1"/>
</dbReference>
<proteinExistence type="predicted"/>
<dbReference type="InterPro" id="IPR044974">
    <property type="entry name" value="Disease_R_plants"/>
</dbReference>
<evidence type="ECO:0000256" key="1">
    <source>
        <dbReference type="ARBA" id="ARBA00022614"/>
    </source>
</evidence>
<feature type="domain" description="TIR" evidence="4">
    <location>
        <begin position="12"/>
        <end position="181"/>
    </location>
</feature>
<evidence type="ECO:0000313" key="5">
    <source>
        <dbReference type="EMBL" id="KAL3742324.1"/>
    </source>
</evidence>
<dbReference type="PROSITE" id="PS50104">
    <property type="entry name" value="TIR"/>
    <property type="match status" value="1"/>
</dbReference>